<dbReference type="Proteomes" id="UP000077363">
    <property type="component" value="Chromosome"/>
</dbReference>
<name>A0A172T7R4_9DEIO</name>
<dbReference type="AlphaFoldDB" id="A0A172T7R4"/>
<dbReference type="InterPro" id="IPR000408">
    <property type="entry name" value="Reg_chr_condens"/>
</dbReference>
<dbReference type="RefSeq" id="WP_064014042.1">
    <property type="nucleotide sequence ID" value="NZ_CP011387.1"/>
</dbReference>
<dbReference type="STRING" id="1182568.SU48_03470"/>
<dbReference type="Pfam" id="PF13489">
    <property type="entry name" value="Methyltransf_23"/>
    <property type="match status" value="1"/>
</dbReference>
<accession>A0A172T7R4</accession>
<gene>
    <name evidence="1" type="ORF">SU48_03470</name>
</gene>
<dbReference type="InterPro" id="IPR029063">
    <property type="entry name" value="SAM-dependent_MTases_sf"/>
</dbReference>
<sequence>MRVWASIAAALYGPVAWRRAADLAGRIAPHPVGGQVLDMGAGSGHTAALLRLWHGFQVTLLDVPPHPGAFGQRWIAQPIAALLAQKYSLPRHSYDGHTVPFPDDSFDTVLLAFVLHHCPDPERVLREAVRVSRGRVLVLEDTGSQSHWVDALMNLEWGHPQQERTRAEWLALFAECGLSVQHEEGWISHYGVRVAHTLFVLEKLDSKIHSFVPLKN</sequence>
<reference evidence="1 2" key="1">
    <citation type="submission" date="2015-01" db="EMBL/GenBank/DDBJ databases">
        <title>Deinococcus puniceus/DY1/ whole genome sequencing.</title>
        <authorList>
            <person name="Kim M.K."/>
            <person name="Srinivasan S."/>
            <person name="Lee J.-J."/>
        </authorList>
    </citation>
    <scope>NUCLEOTIDE SEQUENCE [LARGE SCALE GENOMIC DNA]</scope>
    <source>
        <strain evidence="1 2">DY1</strain>
    </source>
</reference>
<dbReference type="OrthoDB" id="9772751at2"/>
<dbReference type="PATRIC" id="fig|1182568.3.peg.726"/>
<organism evidence="1 2">
    <name type="scientific">Deinococcus puniceus</name>
    <dbReference type="NCBI Taxonomy" id="1182568"/>
    <lineage>
        <taxon>Bacteria</taxon>
        <taxon>Thermotogati</taxon>
        <taxon>Deinococcota</taxon>
        <taxon>Deinococci</taxon>
        <taxon>Deinococcales</taxon>
        <taxon>Deinococcaceae</taxon>
        <taxon>Deinococcus</taxon>
    </lineage>
</organism>
<protein>
    <recommendedName>
        <fullName evidence="3">Methyltransferase type 11 domain-containing protein</fullName>
    </recommendedName>
</protein>
<dbReference type="Gene3D" id="3.40.50.150">
    <property type="entry name" value="Vaccinia Virus protein VP39"/>
    <property type="match status" value="1"/>
</dbReference>
<dbReference type="EMBL" id="CP011387">
    <property type="protein sequence ID" value="ANE42984.1"/>
    <property type="molecule type" value="Genomic_DNA"/>
</dbReference>
<dbReference type="CDD" id="cd02440">
    <property type="entry name" value="AdoMet_MTases"/>
    <property type="match status" value="1"/>
</dbReference>
<dbReference type="KEGG" id="dpu:SU48_03470"/>
<dbReference type="PROSITE" id="PS00626">
    <property type="entry name" value="RCC1_2"/>
    <property type="match status" value="1"/>
</dbReference>
<evidence type="ECO:0000313" key="2">
    <source>
        <dbReference type="Proteomes" id="UP000077363"/>
    </source>
</evidence>
<keyword evidence="2" id="KW-1185">Reference proteome</keyword>
<dbReference type="SUPFAM" id="SSF53335">
    <property type="entry name" value="S-adenosyl-L-methionine-dependent methyltransferases"/>
    <property type="match status" value="1"/>
</dbReference>
<evidence type="ECO:0008006" key="3">
    <source>
        <dbReference type="Google" id="ProtNLM"/>
    </source>
</evidence>
<proteinExistence type="predicted"/>
<evidence type="ECO:0000313" key="1">
    <source>
        <dbReference type="EMBL" id="ANE42984.1"/>
    </source>
</evidence>